<protein>
    <submittedName>
        <fullName evidence="2">Type II restriction enzyme</fullName>
    </submittedName>
</protein>
<reference evidence="2 3" key="1">
    <citation type="submission" date="2019-05" db="EMBL/GenBank/DDBJ databases">
        <authorList>
            <consortium name="Pathogen Informatics"/>
        </authorList>
    </citation>
    <scope>NUCLEOTIDE SEQUENCE [LARGE SCALE GENOMIC DNA]</scope>
    <source>
        <strain evidence="2 3">NCTC12204</strain>
    </source>
</reference>
<sequence>MKNTHNILSRDIVLDSGKIPYLTASTFNNSVGTYISYNEKLLEEGNSIFIGGKTFVVTYQPEDYFSNDSHNLALYYKDSTKRTKIHQIFFATSIYKSLSHLYSWGDSISNRKIQKDTFLLPTNQNGEIDYKFIEVLISATQKLVIKDVVDWADKKIKVTRSLVKL</sequence>
<feature type="domain" description="Type I restriction modification DNA specificity" evidence="1">
    <location>
        <begin position="7"/>
        <end position="140"/>
    </location>
</feature>
<proteinExistence type="predicted"/>
<organism evidence="2 3">
    <name type="scientific">Enterococcus hirae</name>
    <dbReference type="NCBI Taxonomy" id="1354"/>
    <lineage>
        <taxon>Bacteria</taxon>
        <taxon>Bacillati</taxon>
        <taxon>Bacillota</taxon>
        <taxon>Bacilli</taxon>
        <taxon>Lactobacillales</taxon>
        <taxon>Enterococcaceae</taxon>
        <taxon>Enterococcus</taxon>
    </lineage>
</organism>
<dbReference type="GO" id="GO:0003677">
    <property type="term" value="F:DNA binding"/>
    <property type="evidence" value="ECO:0007669"/>
    <property type="project" value="InterPro"/>
</dbReference>
<accession>A0A7Z9AT42</accession>
<dbReference type="EMBL" id="CABEEP010000001">
    <property type="protein sequence ID" value="VTQ61486.1"/>
    <property type="molecule type" value="Genomic_DNA"/>
</dbReference>
<name>A0A7Z9AT42_ENTHR</name>
<evidence type="ECO:0000259" key="1">
    <source>
        <dbReference type="Pfam" id="PF01420"/>
    </source>
</evidence>
<dbReference type="InterPro" id="IPR000055">
    <property type="entry name" value="Restrct_endonuc_typeI_TRD"/>
</dbReference>
<dbReference type="Proteomes" id="UP000352698">
    <property type="component" value="Unassembled WGS sequence"/>
</dbReference>
<dbReference type="AlphaFoldDB" id="A0A7Z9AT42"/>
<comment type="caution">
    <text evidence="2">The sequence shown here is derived from an EMBL/GenBank/DDBJ whole genome shotgun (WGS) entry which is preliminary data.</text>
</comment>
<gene>
    <name evidence="2" type="ORF">NCTC12204_00815</name>
</gene>
<dbReference type="RefSeq" id="WP_010738211.1">
    <property type="nucleotide sequence ID" value="NZ_JAAAJP010000019.1"/>
</dbReference>
<dbReference type="Pfam" id="PF01420">
    <property type="entry name" value="Methylase_S"/>
    <property type="match status" value="1"/>
</dbReference>
<evidence type="ECO:0000313" key="2">
    <source>
        <dbReference type="EMBL" id="VTQ61486.1"/>
    </source>
</evidence>
<evidence type="ECO:0000313" key="3">
    <source>
        <dbReference type="Proteomes" id="UP000352698"/>
    </source>
</evidence>